<dbReference type="PANTHER" id="PTHR11102:SF160">
    <property type="entry name" value="ERAD-ASSOCIATED E3 UBIQUITIN-PROTEIN LIGASE COMPONENT HRD3"/>
    <property type="match status" value="1"/>
</dbReference>
<dbReference type="OrthoDB" id="7056571at2"/>
<dbReference type="STRING" id="1123323.SAMN05216245_102162"/>
<dbReference type="Gene3D" id="1.25.40.10">
    <property type="entry name" value="Tetratricopeptide repeat domain"/>
    <property type="match status" value="1"/>
</dbReference>
<proteinExistence type="predicted"/>
<dbReference type="PANTHER" id="PTHR11102">
    <property type="entry name" value="SEL-1-LIKE PROTEIN"/>
    <property type="match status" value="1"/>
</dbReference>
<dbReference type="Proteomes" id="UP000198896">
    <property type="component" value="Unassembled WGS sequence"/>
</dbReference>
<dbReference type="AlphaFoldDB" id="A0A1I1YDW1"/>
<dbReference type="SMART" id="SM00671">
    <property type="entry name" value="SEL1"/>
    <property type="match status" value="3"/>
</dbReference>
<protein>
    <recommendedName>
        <fullName evidence="3">Sel1 repeat-containing protein</fullName>
    </recommendedName>
</protein>
<dbReference type="SUPFAM" id="SSF81901">
    <property type="entry name" value="HCP-like"/>
    <property type="match status" value="1"/>
</dbReference>
<gene>
    <name evidence="1" type="ORF">SAMN05216245_102162</name>
</gene>
<evidence type="ECO:0000313" key="2">
    <source>
        <dbReference type="Proteomes" id="UP000198896"/>
    </source>
</evidence>
<evidence type="ECO:0000313" key="1">
    <source>
        <dbReference type="EMBL" id="SFE17787.1"/>
    </source>
</evidence>
<evidence type="ECO:0008006" key="3">
    <source>
        <dbReference type="Google" id="ProtNLM"/>
    </source>
</evidence>
<name>A0A1I1YDW1_9FIRM</name>
<sequence>MKKILDVEDPVFTLCEKAKQGDAEAQFSVGISYLEGLGVKKDVEEGLKWVNKAAEQNFGMAQFALGKFYYLGVDADKDMGKAVSWFEKAAAQENPEAMLYLAQCYSYDLYEENPKENEKKAIKWVRAACETGCPAAYLVFNDLCRLGRAQGSKDEAMQWLEKAKSQHCDDCEILISTLKRFNIQPE</sequence>
<dbReference type="EMBL" id="FONL01000002">
    <property type="protein sequence ID" value="SFE17787.1"/>
    <property type="molecule type" value="Genomic_DNA"/>
</dbReference>
<dbReference type="InterPro" id="IPR050767">
    <property type="entry name" value="Sel1_AlgK"/>
</dbReference>
<dbReference type="RefSeq" id="WP_093912742.1">
    <property type="nucleotide sequence ID" value="NZ_FONL01000002.1"/>
</dbReference>
<reference evidence="1 2" key="1">
    <citation type="submission" date="2016-10" db="EMBL/GenBank/DDBJ databases">
        <authorList>
            <person name="de Groot N.N."/>
        </authorList>
    </citation>
    <scope>NUCLEOTIDE SEQUENCE [LARGE SCALE GENOMIC DNA]</scope>
    <source>
        <strain evidence="1 2">DSM 9236</strain>
    </source>
</reference>
<dbReference type="InterPro" id="IPR006597">
    <property type="entry name" value="Sel1-like"/>
</dbReference>
<dbReference type="Pfam" id="PF08238">
    <property type="entry name" value="Sel1"/>
    <property type="match status" value="4"/>
</dbReference>
<dbReference type="InterPro" id="IPR011990">
    <property type="entry name" value="TPR-like_helical_dom_sf"/>
</dbReference>
<keyword evidence="2" id="KW-1185">Reference proteome</keyword>
<accession>A0A1I1YDW1</accession>
<organism evidence="1 2">
    <name type="scientific">Succiniclasticum ruminis DSM 9236</name>
    <dbReference type="NCBI Taxonomy" id="1123323"/>
    <lineage>
        <taxon>Bacteria</taxon>
        <taxon>Bacillati</taxon>
        <taxon>Bacillota</taxon>
        <taxon>Negativicutes</taxon>
        <taxon>Acidaminococcales</taxon>
        <taxon>Acidaminococcaceae</taxon>
        <taxon>Succiniclasticum</taxon>
    </lineage>
</organism>